<feature type="region of interest" description="Disordered" evidence="1">
    <location>
        <begin position="21"/>
        <end position="104"/>
    </location>
</feature>
<keyword evidence="2" id="KW-0732">Signal</keyword>
<keyword evidence="4" id="KW-1185">Reference proteome</keyword>
<protein>
    <recommendedName>
        <fullName evidence="5">Lipoprotein</fullName>
    </recommendedName>
</protein>
<dbReference type="PROSITE" id="PS51257">
    <property type="entry name" value="PROKAR_LIPOPROTEIN"/>
    <property type="match status" value="1"/>
</dbReference>
<accession>A0ABW1MID8</accession>
<evidence type="ECO:0000313" key="4">
    <source>
        <dbReference type="Proteomes" id="UP001596139"/>
    </source>
</evidence>
<evidence type="ECO:0000256" key="1">
    <source>
        <dbReference type="SAM" id="MobiDB-lite"/>
    </source>
</evidence>
<feature type="compositionally biased region" description="Acidic residues" evidence="1">
    <location>
        <begin position="39"/>
        <end position="58"/>
    </location>
</feature>
<organism evidence="3 4">
    <name type="scientific">Streptomyces ochraceiscleroticus</name>
    <dbReference type="NCBI Taxonomy" id="47761"/>
    <lineage>
        <taxon>Bacteria</taxon>
        <taxon>Bacillati</taxon>
        <taxon>Actinomycetota</taxon>
        <taxon>Actinomycetes</taxon>
        <taxon>Kitasatosporales</taxon>
        <taxon>Streptomycetaceae</taxon>
        <taxon>Streptomyces</taxon>
    </lineage>
</organism>
<proteinExistence type="predicted"/>
<gene>
    <name evidence="3" type="ORF">ACFP4F_13290</name>
</gene>
<feature type="compositionally biased region" description="Polar residues" evidence="1">
    <location>
        <begin position="94"/>
        <end position="104"/>
    </location>
</feature>
<evidence type="ECO:0000313" key="3">
    <source>
        <dbReference type="EMBL" id="MFC6063525.1"/>
    </source>
</evidence>
<comment type="caution">
    <text evidence="3">The sequence shown here is derived from an EMBL/GenBank/DDBJ whole genome shotgun (WGS) entry which is preliminary data.</text>
</comment>
<name>A0ABW1MID8_9ACTN</name>
<evidence type="ECO:0008006" key="5">
    <source>
        <dbReference type="Google" id="ProtNLM"/>
    </source>
</evidence>
<reference evidence="4" key="1">
    <citation type="journal article" date="2019" name="Int. J. Syst. Evol. Microbiol.">
        <title>The Global Catalogue of Microorganisms (GCM) 10K type strain sequencing project: providing services to taxonomists for standard genome sequencing and annotation.</title>
        <authorList>
            <consortium name="The Broad Institute Genomics Platform"/>
            <consortium name="The Broad Institute Genome Sequencing Center for Infectious Disease"/>
            <person name="Wu L."/>
            <person name="Ma J."/>
        </authorList>
    </citation>
    <scope>NUCLEOTIDE SEQUENCE [LARGE SCALE GENOMIC DNA]</scope>
    <source>
        <strain evidence="4">CGMCC 1.15180</strain>
    </source>
</reference>
<feature type="signal peptide" evidence="2">
    <location>
        <begin position="1"/>
        <end position="20"/>
    </location>
</feature>
<feature type="chain" id="PRO_5047029315" description="Lipoprotein" evidence="2">
    <location>
        <begin position="21"/>
        <end position="104"/>
    </location>
</feature>
<evidence type="ECO:0000256" key="2">
    <source>
        <dbReference type="SAM" id="SignalP"/>
    </source>
</evidence>
<dbReference type="RefSeq" id="WP_031057714.1">
    <property type="nucleotide sequence ID" value="NZ_JBHSPX010000004.1"/>
</dbReference>
<sequence length="104" mass="11369">MRAKLLMVSAGTALVMGLSACGSSESDAPEKPPGIVNEDPVEEATDEPLYDTPAEETTDQPLNGDLDEYYDHKQLERQNGLSNEDLLDDGYENFQRNMGSSSGW</sequence>
<dbReference type="Proteomes" id="UP001596139">
    <property type="component" value="Unassembled WGS sequence"/>
</dbReference>
<dbReference type="EMBL" id="JBHSPX010000004">
    <property type="protein sequence ID" value="MFC6063525.1"/>
    <property type="molecule type" value="Genomic_DNA"/>
</dbReference>